<accession>A0A2H5XC91</accession>
<evidence type="ECO:0000313" key="2">
    <source>
        <dbReference type="Proteomes" id="UP000236173"/>
    </source>
</evidence>
<organism evidence="1 2">
    <name type="scientific">Candidatus Fervidibacter japonicus</name>
    <dbReference type="NCBI Taxonomy" id="2035412"/>
    <lineage>
        <taxon>Bacteria</taxon>
        <taxon>Candidatus Fervidibacterota</taxon>
        <taxon>Candidatus Fervidibacter</taxon>
    </lineage>
</organism>
<dbReference type="AlphaFoldDB" id="A0A2H5XC91"/>
<sequence length="82" mass="9390">MPSVLEKLETLARLTDQDVTLLLARALELGIEHLWVQMHLDLYLRGQISREQAIQAVGAEWVERAERAREAVLEDVRWGLGL</sequence>
<gene>
    <name evidence="1" type="ORF">HRbin17_01326</name>
</gene>
<evidence type="ECO:0000313" key="1">
    <source>
        <dbReference type="EMBL" id="GBC98811.1"/>
    </source>
</evidence>
<dbReference type="EMBL" id="BEHT01000016">
    <property type="protein sequence ID" value="GBC98811.1"/>
    <property type="molecule type" value="Genomic_DNA"/>
</dbReference>
<protein>
    <submittedName>
        <fullName evidence="1">Uncharacterized protein</fullName>
    </submittedName>
</protein>
<comment type="caution">
    <text evidence="1">The sequence shown here is derived from an EMBL/GenBank/DDBJ whole genome shotgun (WGS) entry which is preliminary data.</text>
</comment>
<name>A0A2H5XC91_9BACT</name>
<proteinExistence type="predicted"/>
<reference evidence="2" key="1">
    <citation type="submission" date="2017-09" db="EMBL/GenBank/DDBJ databases">
        <title>Metaegenomics of thermophilic ammonia-oxidizing enrichment culture.</title>
        <authorList>
            <person name="Kato S."/>
            <person name="Suzuki K."/>
        </authorList>
    </citation>
    <scope>NUCLEOTIDE SEQUENCE [LARGE SCALE GENOMIC DNA]</scope>
</reference>
<dbReference type="Proteomes" id="UP000236173">
    <property type="component" value="Unassembled WGS sequence"/>
</dbReference>